<name>A0A8B6F092_MYTGA</name>
<comment type="caution">
    <text evidence="2">The sequence shown here is derived from an EMBL/GenBank/DDBJ whole genome shotgun (WGS) entry which is preliminary data.</text>
</comment>
<dbReference type="AlphaFoldDB" id="A0A8B6F092"/>
<organism evidence="2 3">
    <name type="scientific">Mytilus galloprovincialis</name>
    <name type="common">Mediterranean mussel</name>
    <dbReference type="NCBI Taxonomy" id="29158"/>
    <lineage>
        <taxon>Eukaryota</taxon>
        <taxon>Metazoa</taxon>
        <taxon>Spiralia</taxon>
        <taxon>Lophotrochozoa</taxon>
        <taxon>Mollusca</taxon>
        <taxon>Bivalvia</taxon>
        <taxon>Autobranchia</taxon>
        <taxon>Pteriomorphia</taxon>
        <taxon>Mytilida</taxon>
        <taxon>Mytiloidea</taxon>
        <taxon>Mytilidae</taxon>
        <taxon>Mytilinae</taxon>
        <taxon>Mytilus</taxon>
    </lineage>
</organism>
<evidence type="ECO:0000313" key="3">
    <source>
        <dbReference type="Proteomes" id="UP000596742"/>
    </source>
</evidence>
<proteinExistence type="predicted"/>
<evidence type="ECO:0000313" key="2">
    <source>
        <dbReference type="EMBL" id="VDI42688.1"/>
    </source>
</evidence>
<gene>
    <name evidence="2" type="ORF">MGAL_10B061515</name>
</gene>
<sequence>MQEECLRIGEKDLVSKHFDTVQRPIFEVEDCDSDEDVTTKAEGTRIEYVDRNNSPECDFITVIDGVEEADSRCLKIVHQNFRNREGNRRDSRETDLRRGDRHKRPGVGHPGMDGLMKRKKKHNETTEEDSE</sequence>
<feature type="compositionally biased region" description="Basic and acidic residues" evidence="1">
    <location>
        <begin position="82"/>
        <end position="98"/>
    </location>
</feature>
<protein>
    <submittedName>
        <fullName evidence="2">Uncharacterized protein</fullName>
    </submittedName>
</protein>
<accession>A0A8B6F092</accession>
<evidence type="ECO:0000256" key="1">
    <source>
        <dbReference type="SAM" id="MobiDB-lite"/>
    </source>
</evidence>
<dbReference type="EMBL" id="UYJE01006064">
    <property type="protein sequence ID" value="VDI42688.1"/>
    <property type="molecule type" value="Genomic_DNA"/>
</dbReference>
<reference evidence="2" key="1">
    <citation type="submission" date="2018-11" db="EMBL/GenBank/DDBJ databases">
        <authorList>
            <person name="Alioto T."/>
            <person name="Alioto T."/>
        </authorList>
    </citation>
    <scope>NUCLEOTIDE SEQUENCE</scope>
</reference>
<dbReference type="Proteomes" id="UP000596742">
    <property type="component" value="Unassembled WGS sequence"/>
</dbReference>
<feature type="region of interest" description="Disordered" evidence="1">
    <location>
        <begin position="82"/>
        <end position="131"/>
    </location>
</feature>
<keyword evidence="3" id="KW-1185">Reference proteome</keyword>